<dbReference type="Proteomes" id="UP000261223">
    <property type="component" value="Unassembled WGS sequence"/>
</dbReference>
<dbReference type="AlphaFoldDB" id="A0A3E4UL45"/>
<comment type="caution">
    <text evidence="1">The sequence shown here is derived from an EMBL/GenBank/DDBJ whole genome shotgun (WGS) entry which is preliminary data.</text>
</comment>
<sequence>MEPNIKNHRRALDKENISTKSMDKWETVTNKYTQMKANRATNQIELQSSGSKSLIGDISNSSDREQINNYRILDKSTGRVEPLNVGNIDLKKQSSETLKKLLSGQQTEITSKSGTTQIMGLSKSPAGWTLQAGKQFFNMVDSSVEI</sequence>
<organism evidence="1 2">
    <name type="scientific">Bacteroides stercoris</name>
    <dbReference type="NCBI Taxonomy" id="46506"/>
    <lineage>
        <taxon>Bacteria</taxon>
        <taxon>Pseudomonadati</taxon>
        <taxon>Bacteroidota</taxon>
        <taxon>Bacteroidia</taxon>
        <taxon>Bacteroidales</taxon>
        <taxon>Bacteroidaceae</taxon>
        <taxon>Bacteroides</taxon>
    </lineage>
</organism>
<name>A0A3E4UL45_BACSE</name>
<evidence type="ECO:0000313" key="2">
    <source>
        <dbReference type="Proteomes" id="UP000261223"/>
    </source>
</evidence>
<evidence type="ECO:0000313" key="1">
    <source>
        <dbReference type="EMBL" id="RGM11288.1"/>
    </source>
</evidence>
<protein>
    <submittedName>
        <fullName evidence="1">Uncharacterized protein</fullName>
    </submittedName>
</protein>
<accession>A0A3E4UL45</accession>
<reference evidence="1 2" key="1">
    <citation type="submission" date="2018-08" db="EMBL/GenBank/DDBJ databases">
        <title>A genome reference for cultivated species of the human gut microbiota.</title>
        <authorList>
            <person name="Zou Y."/>
            <person name="Xue W."/>
            <person name="Luo G."/>
        </authorList>
    </citation>
    <scope>NUCLEOTIDE SEQUENCE [LARGE SCALE GENOMIC DNA]</scope>
    <source>
        <strain evidence="1 2">TF03-6</strain>
    </source>
</reference>
<gene>
    <name evidence="1" type="ORF">DXC34_13825</name>
</gene>
<proteinExistence type="predicted"/>
<dbReference type="EMBL" id="QSSV01000019">
    <property type="protein sequence ID" value="RGM11288.1"/>
    <property type="molecule type" value="Genomic_DNA"/>
</dbReference>